<feature type="region of interest" description="Disordered" evidence="5">
    <location>
        <begin position="121"/>
        <end position="140"/>
    </location>
</feature>
<proteinExistence type="predicted"/>
<evidence type="ECO:0000256" key="6">
    <source>
        <dbReference type="SAM" id="Phobius"/>
    </source>
</evidence>
<dbReference type="GO" id="GO:0007165">
    <property type="term" value="P:signal transduction"/>
    <property type="evidence" value="ECO:0007669"/>
    <property type="project" value="TreeGrafter"/>
</dbReference>
<dbReference type="Proteomes" id="UP001176961">
    <property type="component" value="Unassembled WGS sequence"/>
</dbReference>
<feature type="transmembrane region" description="Helical" evidence="6">
    <location>
        <begin position="21"/>
        <end position="42"/>
    </location>
</feature>
<dbReference type="AlphaFoldDB" id="A0AA36DTV2"/>
<keyword evidence="6" id="KW-0812">Transmembrane</keyword>
<keyword evidence="6" id="KW-0472">Membrane</keyword>
<evidence type="ECO:0000256" key="3">
    <source>
        <dbReference type="ARBA" id="ARBA00022737"/>
    </source>
</evidence>
<evidence type="ECO:0000256" key="2">
    <source>
        <dbReference type="ARBA" id="ARBA00022525"/>
    </source>
</evidence>
<dbReference type="PANTHER" id="PTHR23192:SF83">
    <property type="entry name" value="OLFACTOMEDIN-LIKE DOMAIN-CONTAINING PROTEIN"/>
    <property type="match status" value="1"/>
</dbReference>
<name>A0AA36DTV2_CYLNA</name>
<reference evidence="8" key="1">
    <citation type="submission" date="2023-07" db="EMBL/GenBank/DDBJ databases">
        <authorList>
            <consortium name="CYATHOMIX"/>
        </authorList>
    </citation>
    <scope>NUCLEOTIDE SEQUENCE</scope>
    <source>
        <strain evidence="8">N/A</strain>
    </source>
</reference>
<protein>
    <recommendedName>
        <fullName evidence="7">Olfactomedin-like domain-containing protein</fullName>
    </recommendedName>
</protein>
<dbReference type="PANTHER" id="PTHR23192">
    <property type="entry name" value="OLFACTOMEDIN-RELATED"/>
    <property type="match status" value="1"/>
</dbReference>
<dbReference type="InterPro" id="IPR008160">
    <property type="entry name" value="Collagen"/>
</dbReference>
<dbReference type="InterPro" id="IPR050605">
    <property type="entry name" value="Olfactomedin-like_domain"/>
</dbReference>
<keyword evidence="9" id="KW-1185">Reference proteome</keyword>
<dbReference type="Pfam" id="PF02191">
    <property type="entry name" value="OLF"/>
    <property type="match status" value="1"/>
</dbReference>
<evidence type="ECO:0000256" key="5">
    <source>
        <dbReference type="SAM" id="MobiDB-lite"/>
    </source>
</evidence>
<comment type="caution">
    <text evidence="4">Lacks conserved residue(s) required for the propagation of feature annotation.</text>
</comment>
<dbReference type="EMBL" id="CATQJL010000112">
    <property type="protein sequence ID" value="CAJ0592590.1"/>
    <property type="molecule type" value="Genomic_DNA"/>
</dbReference>
<evidence type="ECO:0000256" key="1">
    <source>
        <dbReference type="ARBA" id="ARBA00004613"/>
    </source>
</evidence>
<keyword evidence="3" id="KW-0677">Repeat</keyword>
<evidence type="ECO:0000313" key="9">
    <source>
        <dbReference type="Proteomes" id="UP001176961"/>
    </source>
</evidence>
<keyword evidence="2" id="KW-0964">Secreted</keyword>
<accession>A0AA36DTV2</accession>
<feature type="domain" description="Olfactomedin-like" evidence="7">
    <location>
        <begin position="308"/>
        <end position="577"/>
    </location>
</feature>
<comment type="subcellular location">
    <subcellularLocation>
        <location evidence="1">Secreted</location>
    </subcellularLocation>
</comment>
<evidence type="ECO:0000256" key="4">
    <source>
        <dbReference type="PROSITE-ProRule" id="PRU00446"/>
    </source>
</evidence>
<gene>
    <name evidence="8" type="ORF">CYNAS_LOCUS4573</name>
</gene>
<feature type="compositionally biased region" description="Pro residues" evidence="5">
    <location>
        <begin position="213"/>
        <end position="223"/>
    </location>
</feature>
<evidence type="ECO:0000313" key="8">
    <source>
        <dbReference type="EMBL" id="CAJ0592590.1"/>
    </source>
</evidence>
<dbReference type="SMART" id="SM00284">
    <property type="entry name" value="OLF"/>
    <property type="match status" value="1"/>
</dbReference>
<comment type="caution">
    <text evidence="8">The sequence shown here is derived from an EMBL/GenBank/DDBJ whole genome shotgun (WGS) entry which is preliminary data.</text>
</comment>
<sequence>MRIVGNSPVTAISPSRATRRWVIAAQLGNLFLLIVLYLHAYITFVTLECDVLGEEPVRDETITIRTKRSSAKRQTLPLEVEEYTIILGQNTLIPKNVLERSCARIHRHCSDAGMKLMGFQGARGDPGSQGPVGPPGKRGPVGNVGPSGLVGDAGEIGPPGKDGRCNCSFPDMYVHRVPIPGPPVIQVEEKMVPVPVVVVKEVEVTKLVPFEPTPPGFAPPPGWSPGMPKPDLSKTRKLPRFSTITTTPTPPPTKRRKTTTPKYFVPPVYSENGTLLFGNFTDEWGNYTNFTTPEPYTGPPTLGYNRRECMLAAVGIPVLHAESQYGQVGSWMRDAHPQSDSMAEKRWVTDGYASPVLYEYENERQMMNKVQKIKYYVDYLASGTGNLIYNGSYYYHKHGTTSLVRYDLETTDQIESELGDIAHKDCGRLPDHTFEDCNETERHPWLYNRPHNYVDFAVDENGLWVIYMRPDSDFLYVSKIEPDFYIVDSWEIPDVNATEVADAFIMCGVLYGLQNATTRDSRISFAYDLYRNETIPGQVAWYNPYQGLTMLHYNPVDSRLYFFDDRRLLSVNVRMDEEEPYYDE</sequence>
<dbReference type="InterPro" id="IPR003112">
    <property type="entry name" value="Olfac-like_dom"/>
</dbReference>
<dbReference type="PROSITE" id="PS51132">
    <property type="entry name" value="OLF"/>
    <property type="match status" value="1"/>
</dbReference>
<feature type="region of interest" description="Disordered" evidence="5">
    <location>
        <begin position="213"/>
        <end position="260"/>
    </location>
</feature>
<evidence type="ECO:0000259" key="7">
    <source>
        <dbReference type="PROSITE" id="PS51132"/>
    </source>
</evidence>
<dbReference type="GO" id="GO:0005615">
    <property type="term" value="C:extracellular space"/>
    <property type="evidence" value="ECO:0007669"/>
    <property type="project" value="TreeGrafter"/>
</dbReference>
<keyword evidence="6" id="KW-1133">Transmembrane helix</keyword>
<organism evidence="8 9">
    <name type="scientific">Cylicocyclus nassatus</name>
    <name type="common">Nematode worm</name>
    <dbReference type="NCBI Taxonomy" id="53992"/>
    <lineage>
        <taxon>Eukaryota</taxon>
        <taxon>Metazoa</taxon>
        <taxon>Ecdysozoa</taxon>
        <taxon>Nematoda</taxon>
        <taxon>Chromadorea</taxon>
        <taxon>Rhabditida</taxon>
        <taxon>Rhabditina</taxon>
        <taxon>Rhabditomorpha</taxon>
        <taxon>Strongyloidea</taxon>
        <taxon>Strongylidae</taxon>
        <taxon>Cylicocyclus</taxon>
    </lineage>
</organism>
<dbReference type="Pfam" id="PF01391">
    <property type="entry name" value="Collagen"/>
    <property type="match status" value="1"/>
</dbReference>